<evidence type="ECO:0000259" key="1">
    <source>
        <dbReference type="Pfam" id="PF00535"/>
    </source>
</evidence>
<sequence length="244" mass="27277">MPPTVTVITPVFNALQTLERTVASVRGQDFADWELLLSDDGSTDGSVALADRLAAGDPRIRVLRCETNGGAARARNRALDAARGRYIAFLDSDDEWVPHKLSRQIGFMQDTGAAFTYAGFWRVRDGRTRQVVVPASVSHAQLLNGNVIGCLTAVYDSDALGRVPMPDLRMRQDYGLWLRLLRRTDRAVAVPEPLGWYHVRSSSLSAGKLAATRATWRLYRDVEELSRLRAARCLFRHLSRRLLN</sequence>
<dbReference type="Proteomes" id="UP001595632">
    <property type="component" value="Unassembled WGS sequence"/>
</dbReference>
<dbReference type="RefSeq" id="WP_275635078.1">
    <property type="nucleotide sequence ID" value="NZ_JARGYD010000018.1"/>
</dbReference>
<organism evidence="2 3">
    <name type="scientific">Psychromarinibacter halotolerans</name>
    <dbReference type="NCBI Taxonomy" id="1775175"/>
    <lineage>
        <taxon>Bacteria</taxon>
        <taxon>Pseudomonadati</taxon>
        <taxon>Pseudomonadota</taxon>
        <taxon>Alphaproteobacteria</taxon>
        <taxon>Rhodobacterales</taxon>
        <taxon>Paracoccaceae</taxon>
        <taxon>Psychromarinibacter</taxon>
    </lineage>
</organism>
<name>A0ABV7GME8_9RHOB</name>
<gene>
    <name evidence="2" type="ORF">ACFOGP_00500</name>
</gene>
<dbReference type="EMBL" id="JBHRTB010000002">
    <property type="protein sequence ID" value="MFC3141170.1"/>
    <property type="molecule type" value="Genomic_DNA"/>
</dbReference>
<dbReference type="Gene3D" id="3.90.550.10">
    <property type="entry name" value="Spore Coat Polysaccharide Biosynthesis Protein SpsA, Chain A"/>
    <property type="match status" value="1"/>
</dbReference>
<dbReference type="SUPFAM" id="SSF53448">
    <property type="entry name" value="Nucleotide-diphospho-sugar transferases"/>
    <property type="match status" value="1"/>
</dbReference>
<feature type="domain" description="Glycosyltransferase 2-like" evidence="1">
    <location>
        <begin position="6"/>
        <end position="130"/>
    </location>
</feature>
<evidence type="ECO:0000313" key="2">
    <source>
        <dbReference type="EMBL" id="MFC3141170.1"/>
    </source>
</evidence>
<dbReference type="CDD" id="cd00761">
    <property type="entry name" value="Glyco_tranf_GTA_type"/>
    <property type="match status" value="1"/>
</dbReference>
<dbReference type="InterPro" id="IPR001173">
    <property type="entry name" value="Glyco_trans_2-like"/>
</dbReference>
<proteinExistence type="predicted"/>
<reference evidence="3" key="1">
    <citation type="journal article" date="2019" name="Int. J. Syst. Evol. Microbiol.">
        <title>The Global Catalogue of Microorganisms (GCM) 10K type strain sequencing project: providing services to taxonomists for standard genome sequencing and annotation.</title>
        <authorList>
            <consortium name="The Broad Institute Genomics Platform"/>
            <consortium name="The Broad Institute Genome Sequencing Center for Infectious Disease"/>
            <person name="Wu L."/>
            <person name="Ma J."/>
        </authorList>
    </citation>
    <scope>NUCLEOTIDE SEQUENCE [LARGE SCALE GENOMIC DNA]</scope>
    <source>
        <strain evidence="3">KCTC 52366</strain>
    </source>
</reference>
<keyword evidence="3" id="KW-1185">Reference proteome</keyword>
<dbReference type="InterPro" id="IPR029044">
    <property type="entry name" value="Nucleotide-diphossugar_trans"/>
</dbReference>
<dbReference type="Pfam" id="PF00535">
    <property type="entry name" value="Glycos_transf_2"/>
    <property type="match status" value="1"/>
</dbReference>
<dbReference type="PANTHER" id="PTHR22916:SF3">
    <property type="entry name" value="UDP-GLCNAC:BETAGAL BETA-1,3-N-ACETYLGLUCOSAMINYLTRANSFERASE-LIKE PROTEIN 1"/>
    <property type="match status" value="1"/>
</dbReference>
<dbReference type="PANTHER" id="PTHR22916">
    <property type="entry name" value="GLYCOSYLTRANSFERASE"/>
    <property type="match status" value="1"/>
</dbReference>
<evidence type="ECO:0000313" key="3">
    <source>
        <dbReference type="Proteomes" id="UP001595632"/>
    </source>
</evidence>
<comment type="caution">
    <text evidence="2">The sequence shown here is derived from an EMBL/GenBank/DDBJ whole genome shotgun (WGS) entry which is preliminary data.</text>
</comment>
<accession>A0ABV7GME8</accession>
<protein>
    <submittedName>
        <fullName evidence="2">Glycosyltransferase family 2 protein</fullName>
    </submittedName>
</protein>